<feature type="domain" description="HTH arsR-type" evidence="4">
    <location>
        <begin position="1"/>
        <end position="95"/>
    </location>
</feature>
<dbReference type="InterPro" id="IPR001845">
    <property type="entry name" value="HTH_ArsR_DNA-bd_dom"/>
</dbReference>
<name>A0A2S0MSU9_9RHOB</name>
<keyword evidence="1" id="KW-0805">Transcription regulation</keyword>
<dbReference type="AlphaFoldDB" id="A0A2S0MSU9"/>
<evidence type="ECO:0000256" key="2">
    <source>
        <dbReference type="ARBA" id="ARBA00023125"/>
    </source>
</evidence>
<dbReference type="RefSeq" id="WP_106473270.1">
    <property type="nucleotide sequence ID" value="NZ_CP027665.1"/>
</dbReference>
<dbReference type="NCBIfam" id="NF033788">
    <property type="entry name" value="HTH_metalloreg"/>
    <property type="match status" value="1"/>
</dbReference>
<sequence>MEKTDAIAALSALAHDLRIDIFRRLTRAGDHGMPAGELATAIGARPNTVSNNLALLTAAGLIRSRREGRSIRYFARMDGMRDLLGFLMEDCCGGRPELCQPVLDRLACATDAADPTEPADPATPQP</sequence>
<evidence type="ECO:0000259" key="4">
    <source>
        <dbReference type="PROSITE" id="PS50987"/>
    </source>
</evidence>
<evidence type="ECO:0000256" key="1">
    <source>
        <dbReference type="ARBA" id="ARBA00023015"/>
    </source>
</evidence>
<dbReference type="PROSITE" id="PS50987">
    <property type="entry name" value="HTH_ARSR_2"/>
    <property type="match status" value="1"/>
</dbReference>
<dbReference type="Gene3D" id="1.10.10.10">
    <property type="entry name" value="Winged helix-like DNA-binding domain superfamily/Winged helix DNA-binding domain"/>
    <property type="match status" value="1"/>
</dbReference>
<evidence type="ECO:0000313" key="6">
    <source>
        <dbReference type="Proteomes" id="UP000237655"/>
    </source>
</evidence>
<protein>
    <submittedName>
        <fullName evidence="5">Helix-turn-helix transcriptional regulator</fullName>
    </submittedName>
</protein>
<dbReference type="PANTHER" id="PTHR43132:SF2">
    <property type="entry name" value="ARSENICAL RESISTANCE OPERON REPRESSOR ARSR-RELATED"/>
    <property type="match status" value="1"/>
</dbReference>
<dbReference type="PRINTS" id="PR00778">
    <property type="entry name" value="HTHARSR"/>
</dbReference>
<keyword evidence="3" id="KW-0804">Transcription</keyword>
<reference evidence="6" key="1">
    <citation type="submission" date="2018-03" db="EMBL/GenBank/DDBJ databases">
        <title>Genomic analysis of the strain SH-1 isolated from shrimp intestine.</title>
        <authorList>
            <person name="Kim Y.-S."/>
            <person name="Kim S.-E."/>
            <person name="Kim K.-H."/>
        </authorList>
    </citation>
    <scope>NUCLEOTIDE SEQUENCE [LARGE SCALE GENOMIC DNA]</scope>
    <source>
        <strain evidence="6">SH-1</strain>
    </source>
</reference>
<dbReference type="GO" id="GO:0003700">
    <property type="term" value="F:DNA-binding transcription factor activity"/>
    <property type="evidence" value="ECO:0007669"/>
    <property type="project" value="InterPro"/>
</dbReference>
<dbReference type="SMART" id="SM00418">
    <property type="entry name" value="HTH_ARSR"/>
    <property type="match status" value="1"/>
</dbReference>
<accession>A0A2S0MSU9</accession>
<proteinExistence type="predicted"/>
<keyword evidence="2" id="KW-0238">DNA-binding</keyword>
<dbReference type="InterPro" id="IPR036390">
    <property type="entry name" value="WH_DNA-bd_sf"/>
</dbReference>
<dbReference type="InterPro" id="IPR036388">
    <property type="entry name" value="WH-like_DNA-bd_sf"/>
</dbReference>
<gene>
    <name evidence="5" type="ORF">C6Y53_15425</name>
</gene>
<organism evidence="5 6">
    <name type="scientific">Pukyongiella litopenaei</name>
    <dbReference type="NCBI Taxonomy" id="2605946"/>
    <lineage>
        <taxon>Bacteria</taxon>
        <taxon>Pseudomonadati</taxon>
        <taxon>Pseudomonadota</taxon>
        <taxon>Alphaproteobacteria</taxon>
        <taxon>Rhodobacterales</taxon>
        <taxon>Paracoccaceae</taxon>
        <taxon>Pukyongiella</taxon>
    </lineage>
</organism>
<keyword evidence="6" id="KW-1185">Reference proteome</keyword>
<evidence type="ECO:0000256" key="3">
    <source>
        <dbReference type="ARBA" id="ARBA00023163"/>
    </source>
</evidence>
<dbReference type="KEGG" id="thas:C6Y53_15425"/>
<dbReference type="Proteomes" id="UP000237655">
    <property type="component" value="Chromosome"/>
</dbReference>
<dbReference type="SUPFAM" id="SSF46785">
    <property type="entry name" value="Winged helix' DNA-binding domain"/>
    <property type="match status" value="1"/>
</dbReference>
<dbReference type="EMBL" id="CP027665">
    <property type="protein sequence ID" value="AVO38960.1"/>
    <property type="molecule type" value="Genomic_DNA"/>
</dbReference>
<dbReference type="InterPro" id="IPR051011">
    <property type="entry name" value="Metal_resp_trans_reg"/>
</dbReference>
<dbReference type="Pfam" id="PF12840">
    <property type="entry name" value="HTH_20"/>
    <property type="match status" value="1"/>
</dbReference>
<dbReference type="InterPro" id="IPR011991">
    <property type="entry name" value="ArsR-like_HTH"/>
</dbReference>
<dbReference type="GO" id="GO:0003677">
    <property type="term" value="F:DNA binding"/>
    <property type="evidence" value="ECO:0007669"/>
    <property type="project" value="UniProtKB-KW"/>
</dbReference>
<evidence type="ECO:0000313" key="5">
    <source>
        <dbReference type="EMBL" id="AVO38960.1"/>
    </source>
</evidence>
<dbReference type="PANTHER" id="PTHR43132">
    <property type="entry name" value="ARSENICAL RESISTANCE OPERON REPRESSOR ARSR-RELATED"/>
    <property type="match status" value="1"/>
</dbReference>
<dbReference type="CDD" id="cd00090">
    <property type="entry name" value="HTH_ARSR"/>
    <property type="match status" value="1"/>
</dbReference>